<organism evidence="9 10">
    <name type="scientific">Puniceibacterium sediminis</name>
    <dbReference type="NCBI Taxonomy" id="1608407"/>
    <lineage>
        <taxon>Bacteria</taxon>
        <taxon>Pseudomonadati</taxon>
        <taxon>Pseudomonadota</taxon>
        <taxon>Alphaproteobacteria</taxon>
        <taxon>Rhodobacterales</taxon>
        <taxon>Paracoccaceae</taxon>
        <taxon>Puniceibacterium</taxon>
    </lineage>
</organism>
<dbReference type="GO" id="GO:0006422">
    <property type="term" value="P:aspartyl-tRNA aminoacylation"/>
    <property type="evidence" value="ECO:0007669"/>
    <property type="project" value="UniProtKB-UniRule"/>
</dbReference>
<keyword evidence="4 7" id="KW-0067">ATP-binding</keyword>
<dbReference type="RefSeq" id="WP_089273423.1">
    <property type="nucleotide sequence ID" value="NZ_FZNN01000025.1"/>
</dbReference>
<dbReference type="InterPro" id="IPR002312">
    <property type="entry name" value="Asp/Asn-tRNA-synth_IIb"/>
</dbReference>
<feature type="binding site" evidence="7">
    <location>
        <position position="538"/>
    </location>
    <ligand>
        <name>ATP</name>
        <dbReference type="ChEBI" id="CHEBI:30616"/>
    </ligand>
</feature>
<dbReference type="PANTHER" id="PTHR22594:SF5">
    <property type="entry name" value="ASPARTATE--TRNA LIGASE, MITOCHONDRIAL"/>
    <property type="match status" value="1"/>
</dbReference>
<feature type="domain" description="Aminoacyl-transfer RNA synthetases class-II family profile" evidence="8">
    <location>
        <begin position="144"/>
        <end position="611"/>
    </location>
</feature>
<dbReference type="InterPro" id="IPR004364">
    <property type="entry name" value="Aa-tRNA-synt_II"/>
</dbReference>
<evidence type="ECO:0000256" key="6">
    <source>
        <dbReference type="ARBA" id="ARBA00023146"/>
    </source>
</evidence>
<dbReference type="Proteomes" id="UP000198417">
    <property type="component" value="Unassembled WGS sequence"/>
</dbReference>
<dbReference type="InterPro" id="IPR004365">
    <property type="entry name" value="NA-bd_OB_tRNA"/>
</dbReference>
<keyword evidence="7" id="KW-0963">Cytoplasm</keyword>
<comment type="catalytic activity">
    <reaction evidence="7">
        <text>tRNA(Asx) + L-aspartate + ATP = L-aspartyl-tRNA(Asx) + AMP + diphosphate</text>
        <dbReference type="Rhea" id="RHEA:18349"/>
        <dbReference type="Rhea" id="RHEA-COMP:9710"/>
        <dbReference type="Rhea" id="RHEA-COMP:9711"/>
        <dbReference type="ChEBI" id="CHEBI:29991"/>
        <dbReference type="ChEBI" id="CHEBI:30616"/>
        <dbReference type="ChEBI" id="CHEBI:33019"/>
        <dbReference type="ChEBI" id="CHEBI:78442"/>
        <dbReference type="ChEBI" id="CHEBI:78516"/>
        <dbReference type="ChEBI" id="CHEBI:456215"/>
        <dbReference type="EC" id="6.1.1.23"/>
    </reaction>
</comment>
<evidence type="ECO:0000256" key="5">
    <source>
        <dbReference type="ARBA" id="ARBA00022917"/>
    </source>
</evidence>
<feature type="binding site" evidence="7">
    <location>
        <position position="505"/>
    </location>
    <ligand>
        <name>L-aspartate</name>
        <dbReference type="ChEBI" id="CHEBI:29991"/>
    </ligand>
</feature>
<keyword evidence="10" id="KW-1185">Reference proteome</keyword>
<dbReference type="Gene3D" id="2.40.50.140">
    <property type="entry name" value="Nucleic acid-binding proteins"/>
    <property type="match status" value="1"/>
</dbReference>
<evidence type="ECO:0000256" key="4">
    <source>
        <dbReference type="ARBA" id="ARBA00022840"/>
    </source>
</evidence>
<comment type="subcellular location">
    <subcellularLocation>
        <location evidence="7">Cytoplasm</location>
    </subcellularLocation>
</comment>
<dbReference type="InterPro" id="IPR045864">
    <property type="entry name" value="aa-tRNA-synth_II/BPL/LPL"/>
</dbReference>
<protein>
    <recommendedName>
        <fullName evidence="7">Aspartate--tRNA(Asp/Asn) ligase</fullName>
        <ecNumber evidence="7">6.1.1.23</ecNumber>
    </recommendedName>
    <alternativeName>
        <fullName evidence="7">Aspartyl-tRNA synthetase</fullName>
        <shortName evidence="7">AspRS</shortName>
    </alternativeName>
    <alternativeName>
        <fullName evidence="7">Non-discriminating aspartyl-tRNA synthetase</fullName>
        <shortName evidence="7">ND-AspRS</shortName>
    </alternativeName>
</protein>
<dbReference type="CDD" id="cd04317">
    <property type="entry name" value="EcAspRS_like_N"/>
    <property type="match status" value="1"/>
</dbReference>
<keyword evidence="6 7" id="KW-0030">Aminoacyl-tRNA synthetase</keyword>
<dbReference type="PRINTS" id="PR01042">
    <property type="entry name" value="TRNASYNTHASP"/>
</dbReference>
<proteinExistence type="inferred from homology"/>
<dbReference type="InterPro" id="IPR012340">
    <property type="entry name" value="NA-bd_OB-fold"/>
</dbReference>
<dbReference type="GO" id="GO:0050560">
    <property type="term" value="F:aspartate-tRNA(Asn) ligase activity"/>
    <property type="evidence" value="ECO:0007669"/>
    <property type="project" value="UniProtKB-EC"/>
</dbReference>
<sequence length="643" mass="72108">MHAYRTHTCADLSAANVGDTVRLSGWVHRVRDHGGILFIDLRDHYGITQVLCDPDSPVFAQVEKVRSEWCIRIDGVVKARDASLVNPKLPTGEIEVFVRDIETLGAADELPLIVFGDQEYPEETRLRYRYLDLRREVMQKNMTLRSDVVASMRRRMWDRGFREYQTPIITASSPEGARDFLVPSRLHPGKFYALPQAPQQFKQLIMVSGFDKYFQIAPCFRDEDPRADRSPTDFYQLDLEMSFVTQQDVFDTIQPVIGGVFEEFGNGRKVDQTWEQISYKDAALWYGTDKPDLRNPIKMQIVSDHFAGSGFAIFAKLLEQDGTQIRAIPAPGGGSRKFCDRMNAFAQKEGLPGMGYIFWRDKGDVLRGELGDLLTAKIKAEKKKDESLVAKISSEADAKAVELDRLEQEANLTAVRPVEAAGPLAKNIGHERTEAIRQQLGLGVGDAAFFLGGKPKQFESVAGRARTAIGEELGLTDKDRFAFAWIVDFPIYEKDAESGKIDFEHNPFSMPQGGMEALLGDPLEVLGFQYDLACNGYELVSGAIRNHRPEIMFKAFEIAGYGEEEVRKRFGGMVNAFRFGAPPHGGCAAGIDRIVMLLADEANIREVIMFPMNQRAEDVMMGAPSEPTPDQLMELRLRSIPQD</sequence>
<dbReference type="EMBL" id="FZNN01000025">
    <property type="protein sequence ID" value="SNR79365.1"/>
    <property type="molecule type" value="Genomic_DNA"/>
</dbReference>
<evidence type="ECO:0000256" key="7">
    <source>
        <dbReference type="HAMAP-Rule" id="MF_00044"/>
    </source>
</evidence>
<dbReference type="PROSITE" id="PS50862">
    <property type="entry name" value="AA_TRNA_LIGASE_II"/>
    <property type="match status" value="1"/>
</dbReference>
<feature type="binding site" evidence="7">
    <location>
        <position position="221"/>
    </location>
    <ligand>
        <name>L-aspartate</name>
        <dbReference type="ChEBI" id="CHEBI:29991"/>
    </ligand>
</feature>
<evidence type="ECO:0000256" key="1">
    <source>
        <dbReference type="ARBA" id="ARBA00006303"/>
    </source>
</evidence>
<evidence type="ECO:0000259" key="8">
    <source>
        <dbReference type="PROSITE" id="PS50862"/>
    </source>
</evidence>
<dbReference type="GO" id="GO:0003676">
    <property type="term" value="F:nucleic acid binding"/>
    <property type="evidence" value="ECO:0007669"/>
    <property type="project" value="InterPro"/>
</dbReference>
<dbReference type="PANTHER" id="PTHR22594">
    <property type="entry name" value="ASPARTYL/LYSYL-TRNA SYNTHETASE"/>
    <property type="match status" value="1"/>
</dbReference>
<dbReference type="GO" id="GO:0005524">
    <property type="term" value="F:ATP binding"/>
    <property type="evidence" value="ECO:0007669"/>
    <property type="project" value="UniProtKB-UniRule"/>
</dbReference>
<evidence type="ECO:0000256" key="3">
    <source>
        <dbReference type="ARBA" id="ARBA00022741"/>
    </source>
</evidence>
<dbReference type="InterPro" id="IPR047089">
    <property type="entry name" value="Asp-tRNA-ligase_1_N"/>
</dbReference>
<comment type="caution">
    <text evidence="7">Lacks conserved residue(s) required for the propagation of feature annotation.</text>
</comment>
<feature type="binding site" evidence="7">
    <location>
        <begin position="221"/>
        <end position="223"/>
    </location>
    <ligand>
        <name>ATP</name>
        <dbReference type="ChEBI" id="CHEBI:30616"/>
    </ligand>
</feature>
<dbReference type="SUPFAM" id="SSF50249">
    <property type="entry name" value="Nucleic acid-binding proteins"/>
    <property type="match status" value="1"/>
</dbReference>
<dbReference type="OrthoDB" id="9802326at2"/>
<gene>
    <name evidence="7" type="primary">aspS</name>
    <name evidence="9" type="ORF">SAMN06265370_12532</name>
</gene>
<dbReference type="NCBIfam" id="NF001750">
    <property type="entry name" value="PRK00476.1"/>
    <property type="match status" value="1"/>
</dbReference>
<keyword evidence="3 7" id="KW-0547">Nucleotide-binding</keyword>
<comment type="similarity">
    <text evidence="1 7">Belongs to the class-II aminoacyl-tRNA synthetase family. Type 1 subfamily.</text>
</comment>
<comment type="subunit">
    <text evidence="7">Homodimer.</text>
</comment>
<feature type="region of interest" description="Aspartate" evidence="7">
    <location>
        <begin position="199"/>
        <end position="202"/>
    </location>
</feature>
<reference evidence="9 10" key="1">
    <citation type="submission" date="2017-06" db="EMBL/GenBank/DDBJ databases">
        <authorList>
            <person name="Kim H.J."/>
            <person name="Triplett B.A."/>
        </authorList>
    </citation>
    <scope>NUCLEOTIDE SEQUENCE [LARGE SCALE GENOMIC DNA]</scope>
    <source>
        <strain evidence="9 10">DSM 29052</strain>
    </source>
</reference>
<evidence type="ECO:0000313" key="9">
    <source>
        <dbReference type="EMBL" id="SNR79365.1"/>
    </source>
</evidence>
<evidence type="ECO:0000256" key="2">
    <source>
        <dbReference type="ARBA" id="ARBA00022598"/>
    </source>
</evidence>
<dbReference type="EC" id="6.1.1.23" evidence="7"/>
<dbReference type="AlphaFoldDB" id="A0A238Z7D2"/>
<feature type="site" description="Important for tRNA non-discrimination" evidence="7">
    <location>
        <position position="33"/>
    </location>
</feature>
<dbReference type="SUPFAM" id="SSF55261">
    <property type="entry name" value="GAD domain-like"/>
    <property type="match status" value="2"/>
</dbReference>
<dbReference type="GO" id="GO:0004815">
    <property type="term" value="F:aspartate-tRNA ligase activity"/>
    <property type="evidence" value="ECO:0007669"/>
    <property type="project" value="UniProtKB-UniRule"/>
</dbReference>
<dbReference type="InterPro" id="IPR004115">
    <property type="entry name" value="GAD-like_sf"/>
</dbReference>
<dbReference type="Pfam" id="PF01336">
    <property type="entry name" value="tRNA_anti-codon"/>
    <property type="match status" value="1"/>
</dbReference>
<dbReference type="Pfam" id="PF00152">
    <property type="entry name" value="tRNA-synt_2"/>
    <property type="match status" value="1"/>
</dbReference>
<dbReference type="NCBIfam" id="TIGR00459">
    <property type="entry name" value="aspS_bact"/>
    <property type="match status" value="1"/>
</dbReference>
<dbReference type="InterPro" id="IPR006195">
    <property type="entry name" value="aa-tRNA-synth_II"/>
</dbReference>
<comment type="function">
    <text evidence="7">Aspartyl-tRNA synthetase with relaxed tRNA specificity since it is able to aspartylate not only its cognate tRNA(Asp) but also tRNA(Asn). Reaction proceeds in two steps: L-aspartate is first activated by ATP to form Asp-AMP and then transferred to the acceptor end of tRNA(Asp/Asn).</text>
</comment>
<accession>A0A238Z7D2</accession>
<dbReference type="Gene3D" id="3.30.930.10">
    <property type="entry name" value="Bira Bifunctional Protein, Domain 2"/>
    <property type="match status" value="2"/>
</dbReference>
<keyword evidence="5 7" id="KW-0648">Protein biosynthesis</keyword>
<dbReference type="HAMAP" id="MF_00044">
    <property type="entry name" value="Asp_tRNA_synth_type1"/>
    <property type="match status" value="1"/>
</dbReference>
<feature type="binding site" evidence="7">
    <location>
        <position position="545"/>
    </location>
    <ligand>
        <name>L-aspartate</name>
        <dbReference type="ChEBI" id="CHEBI:29991"/>
    </ligand>
</feature>
<evidence type="ECO:0000313" key="10">
    <source>
        <dbReference type="Proteomes" id="UP000198417"/>
    </source>
</evidence>
<feature type="binding site" evidence="7">
    <location>
        <position position="175"/>
    </location>
    <ligand>
        <name>L-aspartate</name>
        <dbReference type="ChEBI" id="CHEBI:29991"/>
    </ligand>
</feature>
<feature type="binding site" evidence="7">
    <location>
        <begin position="590"/>
        <end position="593"/>
    </location>
    <ligand>
        <name>ATP</name>
        <dbReference type="ChEBI" id="CHEBI:30616"/>
    </ligand>
</feature>
<keyword evidence="2 7" id="KW-0436">Ligase</keyword>
<name>A0A238Z7D2_9RHOB</name>
<dbReference type="GO" id="GO:0005737">
    <property type="term" value="C:cytoplasm"/>
    <property type="evidence" value="ECO:0007669"/>
    <property type="project" value="UniProtKB-SubCell"/>
</dbReference>
<dbReference type="SUPFAM" id="SSF55681">
    <property type="entry name" value="Class II aaRS and biotin synthetases"/>
    <property type="match status" value="1"/>
</dbReference>
<dbReference type="InterPro" id="IPR004524">
    <property type="entry name" value="Asp-tRNA-ligase_1"/>
</dbReference>